<evidence type="ECO:0000313" key="1">
    <source>
        <dbReference type="EMBL" id="EMD34975.1"/>
    </source>
</evidence>
<sequence length="103" mass="11751">MRMAALSDLDRFFCEQQRRADLPNEEFDEYLFRMSKLRRSHQGDCDAVIRSSFREYSKDDAAKFGGIPAGVPGPSTHQDDLSGITAFPEIRALVNISMTKRYT</sequence>
<proteinExistence type="predicted"/>
<dbReference type="AlphaFoldDB" id="M2QSG7"/>
<reference evidence="1 2" key="1">
    <citation type="journal article" date="2012" name="Proc. Natl. Acad. Sci. U.S.A.">
        <title>Comparative genomics of Ceriporiopsis subvermispora and Phanerochaete chrysosporium provide insight into selective ligninolysis.</title>
        <authorList>
            <person name="Fernandez-Fueyo E."/>
            <person name="Ruiz-Duenas F.J."/>
            <person name="Ferreira P."/>
            <person name="Floudas D."/>
            <person name="Hibbett D.S."/>
            <person name="Canessa P."/>
            <person name="Larrondo L.F."/>
            <person name="James T.Y."/>
            <person name="Seelenfreund D."/>
            <person name="Lobos S."/>
            <person name="Polanco R."/>
            <person name="Tello M."/>
            <person name="Honda Y."/>
            <person name="Watanabe T."/>
            <person name="Watanabe T."/>
            <person name="Ryu J.S."/>
            <person name="Kubicek C.P."/>
            <person name="Schmoll M."/>
            <person name="Gaskell J."/>
            <person name="Hammel K.E."/>
            <person name="St John F.J."/>
            <person name="Vanden Wymelenberg A."/>
            <person name="Sabat G."/>
            <person name="Splinter BonDurant S."/>
            <person name="Syed K."/>
            <person name="Yadav J.S."/>
            <person name="Doddapaneni H."/>
            <person name="Subramanian V."/>
            <person name="Lavin J.L."/>
            <person name="Oguiza J.A."/>
            <person name="Perez G."/>
            <person name="Pisabarro A.G."/>
            <person name="Ramirez L."/>
            <person name="Santoyo F."/>
            <person name="Master E."/>
            <person name="Coutinho P.M."/>
            <person name="Henrissat B."/>
            <person name="Lombard V."/>
            <person name="Magnuson J.K."/>
            <person name="Kuees U."/>
            <person name="Hori C."/>
            <person name="Igarashi K."/>
            <person name="Samejima M."/>
            <person name="Held B.W."/>
            <person name="Barry K.W."/>
            <person name="LaButti K.M."/>
            <person name="Lapidus A."/>
            <person name="Lindquist E.A."/>
            <person name="Lucas S.M."/>
            <person name="Riley R."/>
            <person name="Salamov A.A."/>
            <person name="Hoffmeister D."/>
            <person name="Schwenk D."/>
            <person name="Hadar Y."/>
            <person name="Yarden O."/>
            <person name="de Vries R.P."/>
            <person name="Wiebenga A."/>
            <person name="Stenlid J."/>
            <person name="Eastwood D."/>
            <person name="Grigoriev I.V."/>
            <person name="Berka R.M."/>
            <person name="Blanchette R.A."/>
            <person name="Kersten P."/>
            <person name="Martinez A.T."/>
            <person name="Vicuna R."/>
            <person name="Cullen D."/>
        </authorList>
    </citation>
    <scope>NUCLEOTIDE SEQUENCE [LARGE SCALE GENOMIC DNA]</scope>
    <source>
        <strain evidence="1 2">B</strain>
    </source>
</reference>
<name>M2QSG7_CERS8</name>
<organism evidence="1 2">
    <name type="scientific">Ceriporiopsis subvermispora (strain B)</name>
    <name type="common">White-rot fungus</name>
    <name type="synonym">Gelatoporia subvermispora</name>
    <dbReference type="NCBI Taxonomy" id="914234"/>
    <lineage>
        <taxon>Eukaryota</taxon>
        <taxon>Fungi</taxon>
        <taxon>Dikarya</taxon>
        <taxon>Basidiomycota</taxon>
        <taxon>Agaricomycotina</taxon>
        <taxon>Agaricomycetes</taxon>
        <taxon>Polyporales</taxon>
        <taxon>Gelatoporiaceae</taxon>
        <taxon>Gelatoporia</taxon>
    </lineage>
</organism>
<keyword evidence="2" id="KW-1185">Reference proteome</keyword>
<dbReference type="HOGENOM" id="CLU_2263431_0_0_1"/>
<evidence type="ECO:0000313" key="2">
    <source>
        <dbReference type="Proteomes" id="UP000016930"/>
    </source>
</evidence>
<dbReference type="Proteomes" id="UP000016930">
    <property type="component" value="Unassembled WGS sequence"/>
</dbReference>
<accession>M2QSG7</accession>
<gene>
    <name evidence="1" type="ORF">CERSUDRAFT_85732</name>
</gene>
<dbReference type="EMBL" id="KB445801">
    <property type="protein sequence ID" value="EMD34975.1"/>
    <property type="molecule type" value="Genomic_DNA"/>
</dbReference>
<protein>
    <submittedName>
        <fullName evidence="1">Uncharacterized protein</fullName>
    </submittedName>
</protein>